<proteinExistence type="predicted"/>
<reference evidence="1" key="1">
    <citation type="journal article" date="2020" name="mSystems">
        <title>Genome- and Community-Level Interaction Insights into Carbon Utilization and Element Cycling Functions of Hydrothermarchaeota in Hydrothermal Sediment.</title>
        <authorList>
            <person name="Zhou Z."/>
            <person name="Liu Y."/>
            <person name="Xu W."/>
            <person name="Pan J."/>
            <person name="Luo Z.H."/>
            <person name="Li M."/>
        </authorList>
    </citation>
    <scope>NUCLEOTIDE SEQUENCE [LARGE SCALE GENOMIC DNA]</scope>
    <source>
        <strain evidence="1">SpSt-23</strain>
    </source>
</reference>
<organism evidence="1">
    <name type="scientific">Thermosphaera aggregans</name>
    <dbReference type="NCBI Taxonomy" id="54254"/>
    <lineage>
        <taxon>Archaea</taxon>
        <taxon>Thermoproteota</taxon>
        <taxon>Thermoprotei</taxon>
        <taxon>Desulfurococcales</taxon>
        <taxon>Desulfurococcaceae</taxon>
        <taxon>Thermosphaera</taxon>
    </lineage>
</organism>
<evidence type="ECO:0008006" key="2">
    <source>
        <dbReference type="Google" id="ProtNLM"/>
    </source>
</evidence>
<evidence type="ECO:0000313" key="1">
    <source>
        <dbReference type="EMBL" id="HEF87141.1"/>
    </source>
</evidence>
<dbReference type="InterPro" id="IPR009563">
    <property type="entry name" value="SSSCA1"/>
</dbReference>
<dbReference type="EMBL" id="DSJT01000011">
    <property type="protein sequence ID" value="HEF87141.1"/>
    <property type="molecule type" value="Genomic_DNA"/>
</dbReference>
<name>A0A7C2FE58_9CREN</name>
<dbReference type="NCBIfam" id="NF001647">
    <property type="entry name" value="PRK00420.1-4"/>
    <property type="match status" value="1"/>
</dbReference>
<accession>A0A7C2FE58</accession>
<sequence length="125" mass="14278">MGERKDYTKIMAEYLKAGATMLSLACPVEGCGLPLFKLRTGEIVCAVHGRVHLVKSDEEVKEIKERITLVGVLDKLEEKTLNIIREQSESEDVDPREIIGWLEVLERIRRLKEMSRERQSSPKPS</sequence>
<dbReference type="AlphaFoldDB" id="A0A7C2FE58"/>
<comment type="caution">
    <text evidence="1">The sequence shown here is derived from an EMBL/GenBank/DDBJ whole genome shotgun (WGS) entry which is preliminary data.</text>
</comment>
<dbReference type="Pfam" id="PF06677">
    <property type="entry name" value="Auto_anti-p27"/>
    <property type="match status" value="1"/>
</dbReference>
<protein>
    <recommendedName>
        <fullName evidence="2">Sjogrens syndrome scleroderma autoantigen 1</fullName>
    </recommendedName>
</protein>
<gene>
    <name evidence="1" type="ORF">ENP55_02345</name>
</gene>